<evidence type="ECO:0000256" key="4">
    <source>
        <dbReference type="ARBA" id="ARBA00022741"/>
    </source>
</evidence>
<dbReference type="CDD" id="cd01173">
    <property type="entry name" value="pyridoxal_pyridoxamine_kinase"/>
    <property type="match status" value="1"/>
</dbReference>
<accession>A0AAV5QEZ7</accession>
<dbReference type="NCBIfam" id="TIGR00687">
    <property type="entry name" value="pyridox_kin"/>
    <property type="match status" value="1"/>
</dbReference>
<dbReference type="PANTHER" id="PTHR10534">
    <property type="entry name" value="PYRIDOXAL KINASE"/>
    <property type="match status" value="1"/>
</dbReference>
<keyword evidence="5 8" id="KW-0418">Kinase</keyword>
<keyword evidence="4" id="KW-0547">Nucleotide-binding</keyword>
<dbReference type="InterPro" id="IPR029056">
    <property type="entry name" value="Ribokinase-like"/>
</dbReference>
<feature type="domain" description="Pyridoxamine kinase/Phosphomethylpyrimidine kinase" evidence="7">
    <location>
        <begin position="77"/>
        <end position="233"/>
    </location>
</feature>
<dbReference type="EMBL" id="BTFZ01000001">
    <property type="protein sequence ID" value="GMM33166.1"/>
    <property type="molecule type" value="Genomic_DNA"/>
</dbReference>
<reference evidence="8 9" key="1">
    <citation type="journal article" date="2023" name="Elife">
        <title>Identification of key yeast species and microbe-microbe interactions impacting larval growth of Drosophila in the wild.</title>
        <authorList>
            <person name="Mure A."/>
            <person name="Sugiura Y."/>
            <person name="Maeda R."/>
            <person name="Honda K."/>
            <person name="Sakurai N."/>
            <person name="Takahashi Y."/>
            <person name="Watada M."/>
            <person name="Katoh T."/>
            <person name="Gotoh A."/>
            <person name="Gotoh Y."/>
            <person name="Taniguchi I."/>
            <person name="Nakamura K."/>
            <person name="Hayashi T."/>
            <person name="Katayama T."/>
            <person name="Uemura T."/>
            <person name="Hattori Y."/>
        </authorList>
    </citation>
    <scope>NUCLEOTIDE SEQUENCE [LARGE SCALE GENOMIC DNA]</scope>
    <source>
        <strain evidence="8 9">SC-9</strain>
    </source>
</reference>
<proteinExistence type="inferred from homology"/>
<name>A0AAV5QEZ7_9ASCO</name>
<gene>
    <name evidence="8" type="ORF">DASC09_004910</name>
</gene>
<comment type="caution">
    <text evidence="8">The sequence shown here is derived from an EMBL/GenBank/DDBJ whole genome shotgun (WGS) entry which is preliminary data.</text>
</comment>
<keyword evidence="9" id="KW-1185">Reference proteome</keyword>
<comment type="similarity">
    <text evidence="1">Belongs to the pyridoxine kinase family.</text>
</comment>
<evidence type="ECO:0000256" key="1">
    <source>
        <dbReference type="ARBA" id="ARBA00008805"/>
    </source>
</evidence>
<dbReference type="GO" id="GO:0005829">
    <property type="term" value="C:cytosol"/>
    <property type="evidence" value="ECO:0007669"/>
    <property type="project" value="TreeGrafter"/>
</dbReference>
<dbReference type="GeneID" id="90071145"/>
<dbReference type="InterPro" id="IPR013749">
    <property type="entry name" value="PM/HMP-P_kinase-1"/>
</dbReference>
<keyword evidence="3" id="KW-0808">Transferase</keyword>
<evidence type="ECO:0000313" key="9">
    <source>
        <dbReference type="Proteomes" id="UP001360560"/>
    </source>
</evidence>
<keyword evidence="6" id="KW-0067">ATP-binding</keyword>
<evidence type="ECO:0000313" key="8">
    <source>
        <dbReference type="EMBL" id="GMM33166.1"/>
    </source>
</evidence>
<evidence type="ECO:0000256" key="5">
    <source>
        <dbReference type="ARBA" id="ARBA00022777"/>
    </source>
</evidence>
<dbReference type="EC" id="2.7.1.35" evidence="2"/>
<dbReference type="GO" id="GO:0009443">
    <property type="term" value="P:pyridoxal 5'-phosphate salvage"/>
    <property type="evidence" value="ECO:0007669"/>
    <property type="project" value="InterPro"/>
</dbReference>
<evidence type="ECO:0000259" key="7">
    <source>
        <dbReference type="Pfam" id="PF08543"/>
    </source>
</evidence>
<evidence type="ECO:0000256" key="2">
    <source>
        <dbReference type="ARBA" id="ARBA00012104"/>
    </source>
</evidence>
<dbReference type="SUPFAM" id="SSF53613">
    <property type="entry name" value="Ribokinase-like"/>
    <property type="match status" value="1"/>
</dbReference>
<organism evidence="8 9">
    <name type="scientific">Saccharomycopsis crataegensis</name>
    <dbReference type="NCBI Taxonomy" id="43959"/>
    <lineage>
        <taxon>Eukaryota</taxon>
        <taxon>Fungi</taxon>
        <taxon>Dikarya</taxon>
        <taxon>Ascomycota</taxon>
        <taxon>Saccharomycotina</taxon>
        <taxon>Saccharomycetes</taxon>
        <taxon>Saccharomycopsidaceae</taxon>
        <taxon>Saccharomycopsis</taxon>
    </lineage>
</organism>
<dbReference type="InterPro" id="IPR004625">
    <property type="entry name" value="PyrdxlKinase"/>
</dbReference>
<dbReference type="Pfam" id="PF08543">
    <property type="entry name" value="Phos_pyr_kin"/>
    <property type="match status" value="1"/>
</dbReference>
<dbReference type="Proteomes" id="UP001360560">
    <property type="component" value="Unassembled WGS sequence"/>
</dbReference>
<evidence type="ECO:0000256" key="3">
    <source>
        <dbReference type="ARBA" id="ARBA00022679"/>
    </source>
</evidence>
<protein>
    <recommendedName>
        <fullName evidence="2">pyridoxal kinase</fullName>
        <ecNumber evidence="2">2.7.1.35</ecNumber>
    </recommendedName>
</protein>
<dbReference type="AlphaFoldDB" id="A0AAV5QEZ7"/>
<dbReference type="RefSeq" id="XP_064850166.1">
    <property type="nucleotide sequence ID" value="XM_064994094.1"/>
</dbReference>
<dbReference type="PANTHER" id="PTHR10534:SF2">
    <property type="entry name" value="PYRIDOXAL KINASE"/>
    <property type="match status" value="1"/>
</dbReference>
<evidence type="ECO:0000256" key="6">
    <source>
        <dbReference type="ARBA" id="ARBA00022840"/>
    </source>
</evidence>
<sequence length="314" mass="35709">MKKLLSIQSHVVHGYVGNKAATFPLQLKGWDVDALNTVQYSNHPAYGSFYGIKYQANELLEIYKKIVEVAQVHYSVVLSGYITSKQHLESIIEIVNDAKTHNPNVKWFFDPIIGDNGRIYINDSNSIIELYKMLLRQGQPFLVTPNHFELELLTDTKITNLESLKQALTKFKQLYPLINSIVVTSVDLAEDPGYLICAGSTNDSDTFIYYKIPKFNGFFFGSGDLFGALLADSYINHEASSGSRIDILANSLNEVLSVLYHVLDYSYRWQLNTLAKSGQRIAPETKIKVNDLKIVQCKKYFTEDVELRYSKMTY</sequence>
<dbReference type="Gene3D" id="3.40.1190.20">
    <property type="match status" value="1"/>
</dbReference>
<dbReference type="GO" id="GO:0008478">
    <property type="term" value="F:pyridoxal kinase activity"/>
    <property type="evidence" value="ECO:0007669"/>
    <property type="project" value="UniProtKB-EC"/>
</dbReference>
<dbReference type="GO" id="GO:0005524">
    <property type="term" value="F:ATP binding"/>
    <property type="evidence" value="ECO:0007669"/>
    <property type="project" value="UniProtKB-KW"/>
</dbReference>